<gene>
    <name evidence="2" type="ORF">GCM10011509_35130</name>
</gene>
<organism evidence="2 3">
    <name type="scientific">Ornithinimicrobium pekingense</name>
    <dbReference type="NCBI Taxonomy" id="384677"/>
    <lineage>
        <taxon>Bacteria</taxon>
        <taxon>Bacillati</taxon>
        <taxon>Actinomycetota</taxon>
        <taxon>Actinomycetes</taxon>
        <taxon>Micrococcales</taxon>
        <taxon>Ornithinimicrobiaceae</taxon>
        <taxon>Ornithinimicrobium</taxon>
    </lineage>
</organism>
<proteinExistence type="predicted"/>
<protein>
    <recommendedName>
        <fullName evidence="4">ATP-binding cassette domain-containing protein</fullName>
    </recommendedName>
</protein>
<dbReference type="SUPFAM" id="SSF53795">
    <property type="entry name" value="PEP carboxykinase-like"/>
    <property type="match status" value="1"/>
</dbReference>
<evidence type="ECO:0000256" key="1">
    <source>
        <dbReference type="SAM" id="MobiDB-lite"/>
    </source>
</evidence>
<dbReference type="Proteomes" id="UP000662111">
    <property type="component" value="Unassembled WGS sequence"/>
</dbReference>
<evidence type="ECO:0000313" key="2">
    <source>
        <dbReference type="EMBL" id="GGK83638.1"/>
    </source>
</evidence>
<feature type="region of interest" description="Disordered" evidence="1">
    <location>
        <begin position="183"/>
        <end position="212"/>
    </location>
</feature>
<accession>A0ABQ2FFX6</accession>
<sequence>MYSARVSIGPAEIGVYYMGQHAPALASRLSAFGVGEGRDQGLDAMIFLGGHATEAPDCPVSVPSRSREVRVGFREGRPMTVRASLAMPPKAMARRLKRVLQPTMWEEGRWQILLRNGFELPILAILEYNYKLIPVHAATVTNGSGCVLIVGENGAGKSTLACRAIDELDLELLSDNFTPSDGTVAYSFPGPPRSKPGDSLPPEQPTGGRAPIRGFVWAGQDLPESPMGRKSALQSFLGQSFDSHRGTGWDRAIGGGQALATSLELTAGVAERLSTVPSLGWKKEVDDPSAAIDFIRMCLT</sequence>
<dbReference type="EMBL" id="BMLB01000009">
    <property type="protein sequence ID" value="GGK83638.1"/>
    <property type="molecule type" value="Genomic_DNA"/>
</dbReference>
<keyword evidence="3" id="KW-1185">Reference proteome</keyword>
<dbReference type="Gene3D" id="3.40.50.300">
    <property type="entry name" value="P-loop containing nucleotide triphosphate hydrolases"/>
    <property type="match status" value="1"/>
</dbReference>
<dbReference type="InterPro" id="IPR027417">
    <property type="entry name" value="P-loop_NTPase"/>
</dbReference>
<evidence type="ECO:0000313" key="3">
    <source>
        <dbReference type="Proteomes" id="UP000662111"/>
    </source>
</evidence>
<evidence type="ECO:0008006" key="4">
    <source>
        <dbReference type="Google" id="ProtNLM"/>
    </source>
</evidence>
<comment type="caution">
    <text evidence="2">The sequence shown here is derived from an EMBL/GenBank/DDBJ whole genome shotgun (WGS) entry which is preliminary data.</text>
</comment>
<name>A0ABQ2FFX6_9MICO</name>
<reference evidence="3" key="1">
    <citation type="journal article" date="2019" name="Int. J. Syst. Evol. Microbiol.">
        <title>The Global Catalogue of Microorganisms (GCM) 10K type strain sequencing project: providing services to taxonomists for standard genome sequencing and annotation.</title>
        <authorList>
            <consortium name="The Broad Institute Genomics Platform"/>
            <consortium name="The Broad Institute Genome Sequencing Center for Infectious Disease"/>
            <person name="Wu L."/>
            <person name="Ma J."/>
        </authorList>
    </citation>
    <scope>NUCLEOTIDE SEQUENCE [LARGE SCALE GENOMIC DNA]</scope>
    <source>
        <strain evidence="3">CGMCC 1.5362</strain>
    </source>
</reference>